<dbReference type="AlphaFoldDB" id="A0A1F6CLN9"/>
<dbReference type="SUPFAM" id="SSF48452">
    <property type="entry name" value="TPR-like"/>
    <property type="match status" value="2"/>
</dbReference>
<reference evidence="4 5" key="1">
    <citation type="journal article" date="2016" name="Nat. Commun.">
        <title>Thousands of microbial genomes shed light on interconnected biogeochemical processes in an aquifer system.</title>
        <authorList>
            <person name="Anantharaman K."/>
            <person name="Brown C.T."/>
            <person name="Hug L.A."/>
            <person name="Sharon I."/>
            <person name="Castelle C.J."/>
            <person name="Probst A.J."/>
            <person name="Thomas B.C."/>
            <person name="Singh A."/>
            <person name="Wilkins M.J."/>
            <person name="Karaoz U."/>
            <person name="Brodie E.L."/>
            <person name="Williams K.H."/>
            <person name="Hubbard S.S."/>
            <person name="Banfield J.F."/>
        </authorList>
    </citation>
    <scope>NUCLEOTIDE SEQUENCE [LARGE SCALE GENOMIC DNA]</scope>
    <source>
        <strain evidence="5">RIFCSPLOWO2_12_FULL_64_10</strain>
    </source>
</reference>
<dbReference type="Proteomes" id="UP000178606">
    <property type="component" value="Unassembled WGS sequence"/>
</dbReference>
<evidence type="ECO:0000313" key="5">
    <source>
        <dbReference type="Proteomes" id="UP000178606"/>
    </source>
</evidence>
<dbReference type="GO" id="GO:0004016">
    <property type="term" value="F:adenylate cyclase activity"/>
    <property type="evidence" value="ECO:0007669"/>
    <property type="project" value="TreeGrafter"/>
</dbReference>
<dbReference type="EMBL" id="MFKF01000213">
    <property type="protein sequence ID" value="OGG50146.1"/>
    <property type="molecule type" value="Genomic_DNA"/>
</dbReference>
<dbReference type="InterPro" id="IPR027417">
    <property type="entry name" value="P-loop_NTPase"/>
</dbReference>
<dbReference type="CDD" id="cd07302">
    <property type="entry name" value="CHD"/>
    <property type="match status" value="1"/>
</dbReference>
<dbReference type="PANTHER" id="PTHR16305:SF28">
    <property type="entry name" value="GUANYLATE CYCLASE DOMAIN-CONTAINING PROTEIN"/>
    <property type="match status" value="1"/>
</dbReference>
<dbReference type="PROSITE" id="PS50125">
    <property type="entry name" value="GUANYLATE_CYCLASE_2"/>
    <property type="match status" value="1"/>
</dbReference>
<feature type="domain" description="Guanylate cyclase" evidence="3">
    <location>
        <begin position="88"/>
        <end position="220"/>
    </location>
</feature>
<sequence>MRCAQCRFENRQGVRFCEECGAKLEQACPACGAAVPPGRKFCGACGQTLTAAPPSAAFASPQAYTPRHLAEKILTSRSALEGERKQVTVLFADMKGSMELLADRDPEEARRLLDPVLERMMEAVHRFEGTVNQVMGDGIMALFGAPLAHEDHAVRACYAALRMQEAIGRYTEEVRRTHGVEVQIRVGLNSGEVVVRSVGSDLRMDYTAVGQTTHLAALMEQLAPPGSIRLTAEMLRLAEGYVQVRSLGPIPVKGLDAPVEVYEVTGAGPVRTRLQASAARGLTRFVGRDAEMEALRQAIEKAGGGRGQVVALVGEPGVGKSRLVYEFMHSHRVHGWLILQSSSVSYGKATPYLPVIDLLKSYFQVEDRDDLRRIREKVTGKLLTLDEALKPMLPAFLSLLDVPVEDRAWQNLDPPQRRGRTLEAIKRLLLRESQVQPLLVVFEDLHWIDSETQAILDSLVESLPTAKVLLLVNYRPEYQHGWGSKTCYTQLRLDPLSLEGADELLQALLGEDASLTPLKRLLIGRTEGNPFFLEESVRTLVEQGVLVRDPVGAGFKPALTPALTLALTTRSFTDVQVPATVQAVLAARIDRLPPEEKGLLQSASVVGKDVPFAFLQAIADVPEEGLRRGLAHLQSAEFLYETSLFPDLEYTFKHALTHEVAYGSLLQERRRALHTRIVEAIEALYPDRLTEQAERLAHHALRGEVWDRALTYCRQAGTKAAGRSAHREAVVYFEQGLDALEHLPESRDILEHAVDLRIDLRNSLFPLGERGATLDYLREAETLAEALGDQRRLGLVSAYMIVAFSFRGDYDRAVASGQRALALAEALGDLSIRVIANLFLSILYIHLSDYRRAMDLLGQNVEVLQGDLIHERFGLPSFPSVFSRSVLVRCLAEVGMFAEGIACGEEGVRIAEAADHPNSLIHAYLGIGGLHLRKRDLPRAIPPLERSLGLCQTAEIPLHFPMAASNLGYAYALSGRVAEALPLLKQVEAQAALMIWSPYSFIVTHLGEAYLLCGRFEEASGLAARALDRARQYKQRGYEAYALRLSGEIASHRDPPEVEQAEEHYRQALALTEELGMRLLAAHCHFGLGDLYRRMGRPAPAREELSTALSMYRDMEMTFYLGRAEAALAEGER</sequence>
<comment type="caution">
    <text evidence="4">The sequence shown here is derived from an EMBL/GenBank/DDBJ whole genome shotgun (WGS) entry which is preliminary data.</text>
</comment>
<name>A0A1F6CLN9_HANXR</name>
<dbReference type="InterPro" id="IPR019734">
    <property type="entry name" value="TPR_rpt"/>
</dbReference>
<evidence type="ECO:0000313" key="4">
    <source>
        <dbReference type="EMBL" id="OGG50146.1"/>
    </source>
</evidence>
<dbReference type="Gene3D" id="3.30.70.1230">
    <property type="entry name" value="Nucleotide cyclase"/>
    <property type="match status" value="1"/>
</dbReference>
<dbReference type="InterPro" id="IPR025874">
    <property type="entry name" value="DZR"/>
</dbReference>
<dbReference type="Pfam" id="PF12773">
    <property type="entry name" value="DZR"/>
    <property type="match status" value="1"/>
</dbReference>
<dbReference type="Pfam" id="PF00211">
    <property type="entry name" value="Guanylate_cyc"/>
    <property type="match status" value="1"/>
</dbReference>
<dbReference type="InterPro" id="IPR041664">
    <property type="entry name" value="AAA_16"/>
</dbReference>
<evidence type="ECO:0000259" key="3">
    <source>
        <dbReference type="PROSITE" id="PS50125"/>
    </source>
</evidence>
<organism evidence="4 5">
    <name type="scientific">Handelsmanbacteria sp. (strain RIFCSPLOWO2_12_FULL_64_10)</name>
    <dbReference type="NCBI Taxonomy" id="1817868"/>
    <lineage>
        <taxon>Bacteria</taxon>
        <taxon>Candidatus Handelsmaniibacteriota</taxon>
    </lineage>
</organism>
<dbReference type="PANTHER" id="PTHR16305">
    <property type="entry name" value="TESTICULAR SOLUBLE ADENYLYL CYCLASE"/>
    <property type="match status" value="1"/>
</dbReference>
<dbReference type="InterPro" id="IPR001054">
    <property type="entry name" value="A/G_cyclase"/>
</dbReference>
<dbReference type="Pfam" id="PF13424">
    <property type="entry name" value="TPR_12"/>
    <property type="match status" value="1"/>
</dbReference>
<protein>
    <recommendedName>
        <fullName evidence="3">Guanylate cyclase domain-containing protein</fullName>
    </recommendedName>
</protein>
<keyword evidence="1" id="KW-0547">Nucleotide-binding</keyword>
<accession>A0A1F6CLN9</accession>
<evidence type="ECO:0000256" key="1">
    <source>
        <dbReference type="ARBA" id="ARBA00022741"/>
    </source>
</evidence>
<dbReference type="InterPro" id="IPR029787">
    <property type="entry name" value="Nucleotide_cyclase"/>
</dbReference>
<dbReference type="Pfam" id="PF13191">
    <property type="entry name" value="AAA_16"/>
    <property type="match status" value="1"/>
</dbReference>
<dbReference type="GO" id="GO:0009190">
    <property type="term" value="P:cyclic nucleotide biosynthetic process"/>
    <property type="evidence" value="ECO:0007669"/>
    <property type="project" value="InterPro"/>
</dbReference>
<evidence type="ECO:0000256" key="2">
    <source>
        <dbReference type="ARBA" id="ARBA00022840"/>
    </source>
</evidence>
<keyword evidence="2" id="KW-0067">ATP-binding</keyword>
<proteinExistence type="predicted"/>
<dbReference type="SMART" id="SM00028">
    <property type="entry name" value="TPR"/>
    <property type="match status" value="6"/>
</dbReference>
<dbReference type="GO" id="GO:0005737">
    <property type="term" value="C:cytoplasm"/>
    <property type="evidence" value="ECO:0007669"/>
    <property type="project" value="TreeGrafter"/>
</dbReference>
<dbReference type="SUPFAM" id="SSF52540">
    <property type="entry name" value="P-loop containing nucleoside triphosphate hydrolases"/>
    <property type="match status" value="1"/>
</dbReference>
<dbReference type="Gene3D" id="3.40.50.300">
    <property type="entry name" value="P-loop containing nucleotide triphosphate hydrolases"/>
    <property type="match status" value="1"/>
</dbReference>
<dbReference type="InterPro" id="IPR011990">
    <property type="entry name" value="TPR-like_helical_dom_sf"/>
</dbReference>
<dbReference type="GO" id="GO:0035556">
    <property type="term" value="P:intracellular signal transduction"/>
    <property type="evidence" value="ECO:0007669"/>
    <property type="project" value="InterPro"/>
</dbReference>
<dbReference type="SMART" id="SM00044">
    <property type="entry name" value="CYCc"/>
    <property type="match status" value="1"/>
</dbReference>
<gene>
    <name evidence="4" type="ORF">A3F84_13670</name>
</gene>
<dbReference type="Gene3D" id="1.25.40.10">
    <property type="entry name" value="Tetratricopeptide repeat domain"/>
    <property type="match status" value="3"/>
</dbReference>
<dbReference type="GO" id="GO:0005524">
    <property type="term" value="F:ATP binding"/>
    <property type="evidence" value="ECO:0007669"/>
    <property type="project" value="UniProtKB-KW"/>
</dbReference>
<dbReference type="SUPFAM" id="SSF55073">
    <property type="entry name" value="Nucleotide cyclase"/>
    <property type="match status" value="1"/>
</dbReference>